<accession>A0ABY7GIG1</accession>
<feature type="signal peptide" evidence="1">
    <location>
        <begin position="1"/>
        <end position="20"/>
    </location>
</feature>
<evidence type="ECO:0000313" key="2">
    <source>
        <dbReference type="EMBL" id="WAR44281.1"/>
    </source>
</evidence>
<evidence type="ECO:0000313" key="3">
    <source>
        <dbReference type="Proteomes" id="UP001162780"/>
    </source>
</evidence>
<proteinExistence type="predicted"/>
<dbReference type="Proteomes" id="UP001162780">
    <property type="component" value="Chromosome"/>
</dbReference>
<dbReference type="EMBL" id="CP113517">
    <property type="protein sequence ID" value="WAR44281.1"/>
    <property type="molecule type" value="Genomic_DNA"/>
</dbReference>
<keyword evidence="1" id="KW-0732">Signal</keyword>
<organism evidence="2 3">
    <name type="scientific">Methylomonas rapida</name>
    <dbReference type="NCBI Taxonomy" id="2963939"/>
    <lineage>
        <taxon>Bacteria</taxon>
        <taxon>Pseudomonadati</taxon>
        <taxon>Pseudomonadota</taxon>
        <taxon>Gammaproteobacteria</taxon>
        <taxon>Methylococcales</taxon>
        <taxon>Methylococcaceae</taxon>
        <taxon>Methylomonas</taxon>
    </lineage>
</organism>
<feature type="chain" id="PRO_5045583576" evidence="1">
    <location>
        <begin position="21"/>
        <end position="167"/>
    </location>
</feature>
<sequence length="167" mass="18374">MKKMALFILALSFCFSASQAKESVAGKSEASARQQLPYAVDQSVESFSQTVHGGIMHITAKSAGDTQQIKRIQQYLRKTAEEFKKGDFSSTERFHGPDMPGLAQMKAAKPDDIRYEYKALSNGGQIHFSTEYPQLLNAIHAWIDAQIAEHGNTVLPGHEGHHASPAE</sequence>
<protein>
    <submittedName>
        <fullName evidence="2">Aspartate carbamoyltransferase</fullName>
    </submittedName>
</protein>
<gene>
    <name evidence="2" type="ORF">NM686_018230</name>
</gene>
<reference evidence="2" key="1">
    <citation type="submission" date="2022-11" db="EMBL/GenBank/DDBJ databases">
        <title>Methylomonas rapida sp. nov., Carotenoid-Producing Obligate Methanotrophs with High Growth Characteristics and Biotechnological Potential.</title>
        <authorList>
            <person name="Tikhonova E.N."/>
            <person name="Suleimanov R.Z."/>
            <person name="Miroshnikov K."/>
            <person name="Oshkin I.Y."/>
            <person name="Belova S.E."/>
            <person name="Danilova O.V."/>
            <person name="Ashikhmin A."/>
            <person name="Konopkin A."/>
            <person name="But S.Y."/>
            <person name="Khmelenina V.N."/>
            <person name="Kuznetsov N."/>
            <person name="Pimenov N.V."/>
            <person name="Dedysh S.N."/>
        </authorList>
    </citation>
    <scope>NUCLEOTIDE SEQUENCE</scope>
    <source>
        <strain evidence="2">MP1</strain>
    </source>
</reference>
<evidence type="ECO:0000256" key="1">
    <source>
        <dbReference type="SAM" id="SignalP"/>
    </source>
</evidence>
<name>A0ABY7GIG1_9GAMM</name>
<keyword evidence="3" id="KW-1185">Reference proteome</keyword>
<dbReference type="RefSeq" id="WP_255189259.1">
    <property type="nucleotide sequence ID" value="NZ_CP113517.1"/>
</dbReference>